<evidence type="ECO:0000256" key="3">
    <source>
        <dbReference type="ARBA" id="ARBA00012980"/>
    </source>
</evidence>
<dbReference type="GO" id="GO:0004798">
    <property type="term" value="F:dTMP kinase activity"/>
    <property type="evidence" value="ECO:0007669"/>
    <property type="project" value="UniProtKB-EC"/>
</dbReference>
<comment type="similarity">
    <text evidence="2">Belongs to the thymidylate kinase family.</text>
</comment>
<dbReference type="Gene3D" id="3.40.50.300">
    <property type="entry name" value="P-loop containing nucleotide triphosphate hydrolases"/>
    <property type="match status" value="1"/>
</dbReference>
<evidence type="ECO:0000256" key="7">
    <source>
        <dbReference type="ARBA" id="ARBA00022741"/>
    </source>
</evidence>
<dbReference type="AlphaFoldDB" id="A0A163K892"/>
<keyword evidence="9" id="KW-0067">ATP-binding</keyword>
<gene>
    <name evidence="11" type="primary">ABSGL_11967.1 scaffold 12361</name>
</gene>
<keyword evidence="12" id="KW-1185">Reference proteome</keyword>
<dbReference type="Pfam" id="PF02223">
    <property type="entry name" value="Thymidylate_kin"/>
    <property type="match status" value="2"/>
</dbReference>
<comment type="pathway">
    <text evidence="1">Pyrimidine metabolism; dTTP biosynthesis.</text>
</comment>
<evidence type="ECO:0000256" key="2">
    <source>
        <dbReference type="ARBA" id="ARBA00009776"/>
    </source>
</evidence>
<dbReference type="GO" id="GO:0004550">
    <property type="term" value="F:nucleoside diphosphate kinase activity"/>
    <property type="evidence" value="ECO:0007669"/>
    <property type="project" value="TreeGrafter"/>
</dbReference>
<dbReference type="GO" id="GO:0006233">
    <property type="term" value="P:dTDP biosynthetic process"/>
    <property type="evidence" value="ECO:0007669"/>
    <property type="project" value="InterPro"/>
</dbReference>
<dbReference type="GO" id="GO:0006227">
    <property type="term" value="P:dUDP biosynthetic process"/>
    <property type="evidence" value="ECO:0007669"/>
    <property type="project" value="TreeGrafter"/>
</dbReference>
<dbReference type="CDD" id="cd01672">
    <property type="entry name" value="TMPK"/>
    <property type="match status" value="1"/>
</dbReference>
<dbReference type="HAMAP" id="MF_00165">
    <property type="entry name" value="Thymidylate_kinase"/>
    <property type="match status" value="1"/>
</dbReference>
<dbReference type="OMA" id="ANRWECA"/>
<sequence>MRGHLIVIEGCDRSGKSTQCERLLQRLQQENKPVQLFKFPGKPSSYPTSLDKLVDAIVSPLPLCLLIDRTTQTGKMIDSYLKQSTQMDDRAIHLLFSANRWEAMEHMKNLLEEGTTLIVDRYAFSGVCFSAAKGLDFEWCRQPDIGLLSPDVVMFLDLSLDEAEKRGGFGEERYEKRDLQQRVRQEFNKVMDQSWKMIDASKTMDQVHDDMVAVVNALPPNRAPLKSDLWIDLQRS</sequence>
<feature type="domain" description="Thymidylate kinase-like" evidence="10">
    <location>
        <begin position="8"/>
        <end position="48"/>
    </location>
</feature>
<dbReference type="GO" id="GO:0005634">
    <property type="term" value="C:nucleus"/>
    <property type="evidence" value="ECO:0007669"/>
    <property type="project" value="TreeGrafter"/>
</dbReference>
<dbReference type="GO" id="GO:0005829">
    <property type="term" value="C:cytosol"/>
    <property type="evidence" value="ECO:0007669"/>
    <property type="project" value="TreeGrafter"/>
</dbReference>
<dbReference type="PANTHER" id="PTHR10344:SF1">
    <property type="entry name" value="THYMIDYLATE KINASE"/>
    <property type="match status" value="1"/>
</dbReference>
<keyword evidence="7" id="KW-0547">Nucleotide-binding</keyword>
<dbReference type="PANTHER" id="PTHR10344">
    <property type="entry name" value="THYMIDYLATE KINASE"/>
    <property type="match status" value="1"/>
</dbReference>
<keyword evidence="8" id="KW-0418">Kinase</keyword>
<evidence type="ECO:0000256" key="6">
    <source>
        <dbReference type="ARBA" id="ARBA00022727"/>
    </source>
</evidence>
<dbReference type="STRING" id="4829.A0A163K892"/>
<keyword evidence="6" id="KW-0545">Nucleotide biosynthesis</keyword>
<dbReference type="NCBIfam" id="TIGR00041">
    <property type="entry name" value="DTMP_kinase"/>
    <property type="match status" value="1"/>
</dbReference>
<dbReference type="SUPFAM" id="SSF52540">
    <property type="entry name" value="P-loop containing nucleoside triphosphate hydrolases"/>
    <property type="match status" value="1"/>
</dbReference>
<organism evidence="11">
    <name type="scientific">Absidia glauca</name>
    <name type="common">Pin mould</name>
    <dbReference type="NCBI Taxonomy" id="4829"/>
    <lineage>
        <taxon>Eukaryota</taxon>
        <taxon>Fungi</taxon>
        <taxon>Fungi incertae sedis</taxon>
        <taxon>Mucoromycota</taxon>
        <taxon>Mucoromycotina</taxon>
        <taxon>Mucoromycetes</taxon>
        <taxon>Mucorales</taxon>
        <taxon>Cunninghamellaceae</taxon>
        <taxon>Absidia</taxon>
    </lineage>
</organism>
<dbReference type="GO" id="GO:0005524">
    <property type="term" value="F:ATP binding"/>
    <property type="evidence" value="ECO:0007669"/>
    <property type="project" value="UniProtKB-KW"/>
</dbReference>
<dbReference type="PROSITE" id="PS01331">
    <property type="entry name" value="THYMIDYLATE_KINASE"/>
    <property type="match status" value="1"/>
</dbReference>
<keyword evidence="5" id="KW-0808">Transferase</keyword>
<evidence type="ECO:0000256" key="9">
    <source>
        <dbReference type="ARBA" id="ARBA00022840"/>
    </source>
</evidence>
<dbReference type="OrthoDB" id="425602at2759"/>
<dbReference type="InterPro" id="IPR018094">
    <property type="entry name" value="Thymidylate_kinase"/>
</dbReference>
<name>A0A163K892_ABSGL</name>
<reference evidence="11" key="1">
    <citation type="submission" date="2016-04" db="EMBL/GenBank/DDBJ databases">
        <authorList>
            <person name="Evans L.H."/>
            <person name="Alamgir A."/>
            <person name="Owens N."/>
            <person name="Weber N.D."/>
            <person name="Virtaneva K."/>
            <person name="Barbian K."/>
            <person name="Babar A."/>
            <person name="Rosenke K."/>
        </authorList>
    </citation>
    <scope>NUCLEOTIDE SEQUENCE [LARGE SCALE GENOMIC DNA]</scope>
    <source>
        <strain evidence="11">CBS 101.48</strain>
    </source>
</reference>
<evidence type="ECO:0000259" key="10">
    <source>
        <dbReference type="Pfam" id="PF02223"/>
    </source>
</evidence>
<evidence type="ECO:0000313" key="12">
    <source>
        <dbReference type="Proteomes" id="UP000078561"/>
    </source>
</evidence>
<feature type="domain" description="Thymidylate kinase-like" evidence="10">
    <location>
        <begin position="69"/>
        <end position="210"/>
    </location>
</feature>
<evidence type="ECO:0000256" key="8">
    <source>
        <dbReference type="ARBA" id="ARBA00022777"/>
    </source>
</evidence>
<evidence type="ECO:0000313" key="11">
    <source>
        <dbReference type="EMBL" id="SAM06091.1"/>
    </source>
</evidence>
<dbReference type="InterPro" id="IPR039430">
    <property type="entry name" value="Thymidylate_kin-like_dom"/>
</dbReference>
<dbReference type="EC" id="2.7.4.9" evidence="3"/>
<accession>A0A163K892</accession>
<dbReference type="InterPro" id="IPR018095">
    <property type="entry name" value="Thymidylate_kin_CS"/>
</dbReference>
<dbReference type="FunFam" id="3.40.50.300:FF:000679">
    <property type="entry name" value="Thymidylate kinase"/>
    <property type="match status" value="1"/>
</dbReference>
<dbReference type="EMBL" id="LT554490">
    <property type="protein sequence ID" value="SAM06091.1"/>
    <property type="molecule type" value="Genomic_DNA"/>
</dbReference>
<dbReference type="InterPro" id="IPR027417">
    <property type="entry name" value="P-loop_NTPase"/>
</dbReference>
<evidence type="ECO:0000256" key="1">
    <source>
        <dbReference type="ARBA" id="ARBA00004992"/>
    </source>
</evidence>
<dbReference type="InParanoid" id="A0A163K892"/>
<evidence type="ECO:0000256" key="4">
    <source>
        <dbReference type="ARBA" id="ARBA00017144"/>
    </source>
</evidence>
<dbReference type="FunCoup" id="A0A163K892">
    <property type="interactions" value="480"/>
</dbReference>
<dbReference type="GO" id="GO:0006235">
    <property type="term" value="P:dTTP biosynthetic process"/>
    <property type="evidence" value="ECO:0007669"/>
    <property type="project" value="TreeGrafter"/>
</dbReference>
<evidence type="ECO:0000256" key="5">
    <source>
        <dbReference type="ARBA" id="ARBA00022679"/>
    </source>
</evidence>
<protein>
    <recommendedName>
        <fullName evidence="4">Thymidylate kinase</fullName>
        <ecNumber evidence="3">2.7.4.9</ecNumber>
    </recommendedName>
</protein>
<dbReference type="Proteomes" id="UP000078561">
    <property type="component" value="Unassembled WGS sequence"/>
</dbReference>
<proteinExistence type="inferred from homology"/>